<dbReference type="Proteomes" id="UP000076722">
    <property type="component" value="Unassembled WGS sequence"/>
</dbReference>
<name>A0A164PQC0_9AGAM</name>
<dbReference type="EMBL" id="KV419431">
    <property type="protein sequence ID" value="KZS88939.1"/>
    <property type="molecule type" value="Genomic_DNA"/>
</dbReference>
<protein>
    <submittedName>
        <fullName evidence="1">Uncharacterized protein</fullName>
    </submittedName>
</protein>
<accession>A0A164PQC0</accession>
<organism evidence="1 2">
    <name type="scientific">Sistotremastrum niveocremeum HHB9708</name>
    <dbReference type="NCBI Taxonomy" id="1314777"/>
    <lineage>
        <taxon>Eukaryota</taxon>
        <taxon>Fungi</taxon>
        <taxon>Dikarya</taxon>
        <taxon>Basidiomycota</taxon>
        <taxon>Agaricomycotina</taxon>
        <taxon>Agaricomycetes</taxon>
        <taxon>Sistotremastrales</taxon>
        <taxon>Sistotremastraceae</taxon>
        <taxon>Sertulicium</taxon>
        <taxon>Sertulicium niveocremeum</taxon>
    </lineage>
</organism>
<reference evidence="1 2" key="1">
    <citation type="journal article" date="2016" name="Mol. Biol. Evol.">
        <title>Comparative Genomics of Early-Diverging Mushroom-Forming Fungi Provides Insights into the Origins of Lignocellulose Decay Capabilities.</title>
        <authorList>
            <person name="Nagy L.G."/>
            <person name="Riley R."/>
            <person name="Tritt A."/>
            <person name="Adam C."/>
            <person name="Daum C."/>
            <person name="Floudas D."/>
            <person name="Sun H."/>
            <person name="Yadav J.S."/>
            <person name="Pangilinan J."/>
            <person name="Larsson K.H."/>
            <person name="Matsuura K."/>
            <person name="Barry K."/>
            <person name="Labutti K."/>
            <person name="Kuo R."/>
            <person name="Ohm R.A."/>
            <person name="Bhattacharya S.S."/>
            <person name="Shirouzu T."/>
            <person name="Yoshinaga Y."/>
            <person name="Martin F.M."/>
            <person name="Grigoriev I.V."/>
            <person name="Hibbett D.S."/>
        </authorList>
    </citation>
    <scope>NUCLEOTIDE SEQUENCE [LARGE SCALE GENOMIC DNA]</scope>
    <source>
        <strain evidence="1 2">HHB9708</strain>
    </source>
</reference>
<keyword evidence="2" id="KW-1185">Reference proteome</keyword>
<proteinExistence type="predicted"/>
<dbReference type="AlphaFoldDB" id="A0A164PQC0"/>
<gene>
    <name evidence="1" type="ORF">SISNIDRAFT_528168</name>
</gene>
<evidence type="ECO:0000313" key="1">
    <source>
        <dbReference type="EMBL" id="KZS88939.1"/>
    </source>
</evidence>
<evidence type="ECO:0000313" key="2">
    <source>
        <dbReference type="Proteomes" id="UP000076722"/>
    </source>
</evidence>
<sequence length="247" mass="28079">MTPRAVRVLNLNSRDGYDKSYPARSSVRGEKIFDCQWLYLEAEVQHCQNEARADVVRPLSALIFFVSVLRSSLRSLAEYCLASDLEDVMIGVWLYGEEDMTFNKEDSSSVHRILLLKAVSVNHTSLDMRVRQSPRLPGCTNIEYRASLKTSTTVQGEVLCMGCDEMMPKITVQVDRIIDGTISWPGWIASEGRRVGEPPRDEIALTIVNVRANLQPLLSSDVEIPEQRFLALNERMIQRWLEFGVTR</sequence>